<dbReference type="AlphaFoldDB" id="A0A9D3VVN0"/>
<keyword evidence="2" id="KW-1185">Reference proteome</keyword>
<reference evidence="1 2" key="1">
    <citation type="journal article" date="2021" name="Plant Biotechnol. J.">
        <title>Multi-omics assisted identification of the key and species-specific regulatory components of drought-tolerant mechanisms in Gossypium stocksii.</title>
        <authorList>
            <person name="Yu D."/>
            <person name="Ke L."/>
            <person name="Zhang D."/>
            <person name="Wu Y."/>
            <person name="Sun Y."/>
            <person name="Mei J."/>
            <person name="Sun J."/>
            <person name="Sun Y."/>
        </authorList>
    </citation>
    <scope>NUCLEOTIDE SEQUENCE [LARGE SCALE GENOMIC DNA]</scope>
    <source>
        <strain evidence="2">cv. E1</strain>
        <tissue evidence="1">Leaf</tissue>
    </source>
</reference>
<evidence type="ECO:0000313" key="1">
    <source>
        <dbReference type="EMBL" id="KAH1098112.1"/>
    </source>
</evidence>
<evidence type="ECO:0000313" key="2">
    <source>
        <dbReference type="Proteomes" id="UP000828251"/>
    </source>
</evidence>
<sequence length="74" mass="7960">FGRCTIPTSPLPGSIDPFATVPASRLPRPLATHRRNFLPRPTVSAPTPSLLPCCASITAVPSHRTRFIQPSKPC</sequence>
<accession>A0A9D3VVN0</accession>
<name>A0A9D3VVN0_9ROSI</name>
<organism evidence="1 2">
    <name type="scientific">Gossypium stocksii</name>
    <dbReference type="NCBI Taxonomy" id="47602"/>
    <lineage>
        <taxon>Eukaryota</taxon>
        <taxon>Viridiplantae</taxon>
        <taxon>Streptophyta</taxon>
        <taxon>Embryophyta</taxon>
        <taxon>Tracheophyta</taxon>
        <taxon>Spermatophyta</taxon>
        <taxon>Magnoliopsida</taxon>
        <taxon>eudicotyledons</taxon>
        <taxon>Gunneridae</taxon>
        <taxon>Pentapetalae</taxon>
        <taxon>rosids</taxon>
        <taxon>malvids</taxon>
        <taxon>Malvales</taxon>
        <taxon>Malvaceae</taxon>
        <taxon>Malvoideae</taxon>
        <taxon>Gossypium</taxon>
    </lineage>
</organism>
<protein>
    <submittedName>
        <fullName evidence="1">Uncharacterized protein</fullName>
    </submittedName>
</protein>
<dbReference type="EMBL" id="JAIQCV010000005">
    <property type="protein sequence ID" value="KAH1098112.1"/>
    <property type="molecule type" value="Genomic_DNA"/>
</dbReference>
<feature type="non-terminal residue" evidence="1">
    <location>
        <position position="1"/>
    </location>
</feature>
<dbReference type="Proteomes" id="UP000828251">
    <property type="component" value="Unassembled WGS sequence"/>
</dbReference>
<comment type="caution">
    <text evidence="1">The sequence shown here is derived from an EMBL/GenBank/DDBJ whole genome shotgun (WGS) entry which is preliminary data.</text>
</comment>
<proteinExistence type="predicted"/>
<gene>
    <name evidence="1" type="ORF">J1N35_015033</name>
</gene>